<dbReference type="PANTHER" id="PTHR43243">
    <property type="entry name" value="INNER MEMBRANE TRANSPORTER YGJI-RELATED"/>
    <property type="match status" value="1"/>
</dbReference>
<feature type="transmembrane region" description="Helical" evidence="6">
    <location>
        <begin position="84"/>
        <end position="111"/>
    </location>
</feature>
<dbReference type="GO" id="GO:0015171">
    <property type="term" value="F:amino acid transmembrane transporter activity"/>
    <property type="evidence" value="ECO:0007669"/>
    <property type="project" value="TreeGrafter"/>
</dbReference>
<keyword evidence="5 6" id="KW-0472">Membrane</keyword>
<evidence type="ECO:0000256" key="3">
    <source>
        <dbReference type="ARBA" id="ARBA00022692"/>
    </source>
</evidence>
<feature type="transmembrane region" description="Helical" evidence="6">
    <location>
        <begin position="7"/>
        <end position="34"/>
    </location>
</feature>
<proteinExistence type="predicted"/>
<keyword evidence="4 6" id="KW-1133">Transmembrane helix</keyword>
<feature type="transmembrane region" description="Helical" evidence="6">
    <location>
        <begin position="148"/>
        <end position="170"/>
    </location>
</feature>
<keyword evidence="3 6" id="KW-0812">Transmembrane</keyword>
<keyword evidence="2" id="KW-0813">Transport</keyword>
<dbReference type="PANTHER" id="PTHR43243:SF4">
    <property type="entry name" value="CATIONIC AMINO ACID TRANSPORTER 4"/>
    <property type="match status" value="1"/>
</dbReference>
<comment type="caution">
    <text evidence="8">The sequence shown here is derived from an EMBL/GenBank/DDBJ whole genome shotgun (WGS) entry which is preliminary data.</text>
</comment>
<evidence type="ECO:0000259" key="7">
    <source>
        <dbReference type="Pfam" id="PF00324"/>
    </source>
</evidence>
<dbReference type="InterPro" id="IPR004841">
    <property type="entry name" value="AA-permease/SLC12A_dom"/>
</dbReference>
<evidence type="ECO:0000313" key="8">
    <source>
        <dbReference type="EMBL" id="VVC03009.1"/>
    </source>
</evidence>
<feature type="transmembrane region" description="Helical" evidence="6">
    <location>
        <begin position="176"/>
        <end position="198"/>
    </location>
</feature>
<feature type="transmembrane region" description="Helical" evidence="6">
    <location>
        <begin position="268"/>
        <end position="293"/>
    </location>
</feature>
<comment type="subcellular location">
    <subcellularLocation>
        <location evidence="1">Membrane</location>
        <topology evidence="1">Multi-pass membrane protein</topology>
    </subcellularLocation>
</comment>
<sequence>MTRLKPVLSLFDAVNVALGSIIGAGIFVIIGAAAGLAGPAVFLSVIVAAIVAILTGLTSAELSKKFPTSGGAYIFAKKALSKSVGFVVGWVWLFSNVVVGATVAVGFAYYLNFFIPSIPTNIGAALAVGLATLFHLMGTKESSRVNNILVVIKIAILLFFFVSAIFFFQQANFEPLLPFGIEGVLAGAATIFFAYSGFARVAVIADEIKNPSKNVPKATILSIIVSTAIYVLVAVAAVGIAGYEMLARSGSPLADAINMEGLGFGADLVGAGALVATGTVILASILGVSRLAYTMANNRELPKFITRLDKKQVPKNSIIVSGIGMIILALFADLPHIAYISSFSLLLYYAALNLSGLKILKGKTRYAAFLGLISCLVLMLSLPALSWIVGLVVVLLGIVYYKFFVK</sequence>
<gene>
    <name evidence="8" type="ORF">LFW2832_00143</name>
</gene>
<feature type="transmembrane region" description="Helical" evidence="6">
    <location>
        <begin position="40"/>
        <end position="63"/>
    </location>
</feature>
<evidence type="ECO:0000256" key="1">
    <source>
        <dbReference type="ARBA" id="ARBA00004141"/>
    </source>
</evidence>
<name>A0A5E4LNN2_9ARCH</name>
<evidence type="ECO:0000256" key="2">
    <source>
        <dbReference type="ARBA" id="ARBA00022448"/>
    </source>
</evidence>
<feature type="domain" description="Amino acid permease/ SLC12A" evidence="7">
    <location>
        <begin position="15"/>
        <end position="396"/>
    </location>
</feature>
<feature type="transmembrane region" description="Helical" evidence="6">
    <location>
        <begin position="313"/>
        <end position="331"/>
    </location>
</feature>
<reference evidence="8 9" key="1">
    <citation type="submission" date="2019-08" db="EMBL/GenBank/DDBJ databases">
        <authorList>
            <person name="Vazquez-Campos X."/>
        </authorList>
    </citation>
    <scope>NUCLEOTIDE SEQUENCE [LARGE SCALE GENOMIC DNA]</scope>
    <source>
        <strain evidence="8">LFW-283_2</strain>
    </source>
</reference>
<feature type="transmembrane region" description="Helical" evidence="6">
    <location>
        <begin position="366"/>
        <end position="382"/>
    </location>
</feature>
<dbReference type="Proteomes" id="UP000789941">
    <property type="component" value="Unassembled WGS sequence"/>
</dbReference>
<accession>A0A5E4LNN2</accession>
<feature type="transmembrane region" description="Helical" evidence="6">
    <location>
        <begin position="337"/>
        <end position="354"/>
    </location>
</feature>
<dbReference type="AlphaFoldDB" id="A0A5E4LNN2"/>
<dbReference type="GO" id="GO:0016020">
    <property type="term" value="C:membrane"/>
    <property type="evidence" value="ECO:0007669"/>
    <property type="project" value="UniProtKB-SubCell"/>
</dbReference>
<dbReference type="Gene3D" id="1.20.1740.10">
    <property type="entry name" value="Amino acid/polyamine transporter I"/>
    <property type="match status" value="1"/>
</dbReference>
<protein>
    <submittedName>
        <fullName evidence="8">Amino acid permease</fullName>
    </submittedName>
</protein>
<dbReference type="EMBL" id="CABMJJ010000004">
    <property type="protein sequence ID" value="VVC03009.1"/>
    <property type="molecule type" value="Genomic_DNA"/>
</dbReference>
<evidence type="ECO:0000313" key="9">
    <source>
        <dbReference type="Proteomes" id="UP000789941"/>
    </source>
</evidence>
<dbReference type="PIRSF" id="PIRSF006060">
    <property type="entry name" value="AA_transporter"/>
    <property type="match status" value="1"/>
</dbReference>
<evidence type="ECO:0000256" key="5">
    <source>
        <dbReference type="ARBA" id="ARBA00023136"/>
    </source>
</evidence>
<organism evidence="8 9">
    <name type="scientific">Candidatus Bilamarchaeum dharawalense</name>
    <dbReference type="NCBI Taxonomy" id="2885759"/>
    <lineage>
        <taxon>Archaea</taxon>
        <taxon>Candidatus Micrarchaeota</taxon>
        <taxon>Candidatus Micrarchaeia</taxon>
        <taxon>Candidatus Anstonellales</taxon>
        <taxon>Candidatus Bilamarchaeaceae</taxon>
        <taxon>Candidatus Bilamarchaeum</taxon>
    </lineage>
</organism>
<feature type="transmembrane region" description="Helical" evidence="6">
    <location>
        <begin position="117"/>
        <end position="136"/>
    </location>
</feature>
<dbReference type="Pfam" id="PF00324">
    <property type="entry name" value="AA_permease"/>
    <property type="match status" value="1"/>
</dbReference>
<evidence type="ECO:0000256" key="6">
    <source>
        <dbReference type="SAM" id="Phobius"/>
    </source>
</evidence>
<evidence type="ECO:0000256" key="4">
    <source>
        <dbReference type="ARBA" id="ARBA00022989"/>
    </source>
</evidence>
<feature type="transmembrane region" description="Helical" evidence="6">
    <location>
        <begin position="219"/>
        <end position="243"/>
    </location>
</feature>